<dbReference type="PROSITE" id="PS51257">
    <property type="entry name" value="PROKAR_LIPOPROTEIN"/>
    <property type="match status" value="1"/>
</dbReference>
<dbReference type="RefSeq" id="WP_241716051.1">
    <property type="nucleotide sequence ID" value="NZ_JALBUF010000013.1"/>
</dbReference>
<comment type="caution">
    <text evidence="2">The sequence shown here is derived from an EMBL/GenBank/DDBJ whole genome shotgun (WGS) entry which is preliminary data.</text>
</comment>
<dbReference type="EMBL" id="JALBUF010000013">
    <property type="protein sequence ID" value="MCI0184407.1"/>
    <property type="molecule type" value="Genomic_DNA"/>
</dbReference>
<keyword evidence="3" id="KW-1185">Reference proteome</keyword>
<evidence type="ECO:0000256" key="1">
    <source>
        <dbReference type="SAM" id="SignalP"/>
    </source>
</evidence>
<dbReference type="AlphaFoldDB" id="A0A9X2AFG4"/>
<sequence>MRITLQIFGLSLCAVTFLSLGTGCGTTVSSLDLTNTTVSQKTQAVIKTKKWTEPDFTVVSIWNSPPQIGFITDFNKAQPMNQFFSLNDFRDVHFWDHGYRFSFTLLSANILHLSTPTVPGEQYEPTIKLNRLMPIPGPHNPWVTSVEFQEVHDTVHVTCFLAQSGTRYSLGTTPVAFFFQFTK</sequence>
<keyword evidence="1" id="KW-0732">Signal</keyword>
<proteinExistence type="predicted"/>
<dbReference type="Proteomes" id="UP001139263">
    <property type="component" value="Unassembled WGS sequence"/>
</dbReference>
<protein>
    <recommendedName>
        <fullName evidence="4">Lipoprotein</fullName>
    </recommendedName>
</protein>
<gene>
    <name evidence="2" type="ORF">MM817_02704</name>
</gene>
<evidence type="ECO:0000313" key="2">
    <source>
        <dbReference type="EMBL" id="MCI0184407.1"/>
    </source>
</evidence>
<reference evidence="2" key="1">
    <citation type="submission" date="2022-03" db="EMBL/GenBank/DDBJ databases">
        <title>Draft Genome Sequence of Firmicute Strain S0AB, a Heterotrophic Iron/Sulfur-Oxidizing Extreme Acidophile.</title>
        <authorList>
            <person name="Vergara E."/>
            <person name="Pakostova E."/>
            <person name="Johnson D.B."/>
            <person name="Holmes D.S."/>
        </authorList>
    </citation>
    <scope>NUCLEOTIDE SEQUENCE</scope>
    <source>
        <strain evidence="2">S0AB</strain>
    </source>
</reference>
<accession>A0A9X2AFG4</accession>
<feature type="chain" id="PRO_5040953432" description="Lipoprotein" evidence="1">
    <location>
        <begin position="22"/>
        <end position="183"/>
    </location>
</feature>
<evidence type="ECO:0000313" key="3">
    <source>
        <dbReference type="Proteomes" id="UP001139263"/>
    </source>
</evidence>
<organism evidence="2 3">
    <name type="scientific">Sulfoacidibacillus ferrooxidans</name>
    <dbReference type="NCBI Taxonomy" id="2005001"/>
    <lineage>
        <taxon>Bacteria</taxon>
        <taxon>Bacillati</taxon>
        <taxon>Bacillota</taxon>
        <taxon>Bacilli</taxon>
        <taxon>Bacillales</taxon>
        <taxon>Alicyclobacillaceae</taxon>
        <taxon>Sulfoacidibacillus</taxon>
    </lineage>
</organism>
<feature type="signal peptide" evidence="1">
    <location>
        <begin position="1"/>
        <end position="21"/>
    </location>
</feature>
<evidence type="ECO:0008006" key="4">
    <source>
        <dbReference type="Google" id="ProtNLM"/>
    </source>
</evidence>
<name>A0A9X2AFG4_9BACL</name>